<keyword evidence="2" id="KW-1185">Reference proteome</keyword>
<accession>A0A5N0VBV9</accession>
<dbReference type="EMBL" id="VMNW02000012">
    <property type="protein sequence ID" value="KAA9162620.1"/>
    <property type="molecule type" value="Genomic_DNA"/>
</dbReference>
<evidence type="ECO:0000313" key="1">
    <source>
        <dbReference type="EMBL" id="KAA9162620.1"/>
    </source>
</evidence>
<reference evidence="1" key="1">
    <citation type="submission" date="2019-09" db="EMBL/GenBank/DDBJ databases">
        <authorList>
            <person name="Teo W.F.A."/>
            <person name="Duangmal K."/>
        </authorList>
    </citation>
    <scope>NUCLEOTIDE SEQUENCE [LARGE SCALE GENOMIC DNA]</scope>
    <source>
        <strain evidence="1">K81G1</strain>
    </source>
</reference>
<dbReference type="RefSeq" id="WP_144749985.1">
    <property type="nucleotide sequence ID" value="NZ_VMNW02000012.1"/>
</dbReference>
<organism evidence="1 2">
    <name type="scientific">Amycolatopsis acidicola</name>
    <dbReference type="NCBI Taxonomy" id="2596893"/>
    <lineage>
        <taxon>Bacteria</taxon>
        <taxon>Bacillati</taxon>
        <taxon>Actinomycetota</taxon>
        <taxon>Actinomycetes</taxon>
        <taxon>Pseudonocardiales</taxon>
        <taxon>Pseudonocardiaceae</taxon>
        <taxon>Amycolatopsis</taxon>
    </lineage>
</organism>
<name>A0A5N0VBV9_9PSEU</name>
<evidence type="ECO:0000313" key="2">
    <source>
        <dbReference type="Proteomes" id="UP000319769"/>
    </source>
</evidence>
<sequence length="139" mass="14441">MTDNLLRERAADAIEEVIACTDACLATGEPTGSLRATVVAVRETLLTIADAVRKGRELVVEVPAPHPGTEAGPGYSMAAAMARLARATSRRAGHELRAVPGIHASVLDYVTGLPNLLGVIAEDLDAEEAQSVPSGMCLP</sequence>
<proteinExistence type="predicted"/>
<protein>
    <submittedName>
        <fullName evidence="1">Uncharacterized protein</fullName>
    </submittedName>
</protein>
<dbReference type="Proteomes" id="UP000319769">
    <property type="component" value="Unassembled WGS sequence"/>
</dbReference>
<comment type="caution">
    <text evidence="1">The sequence shown here is derived from an EMBL/GenBank/DDBJ whole genome shotgun (WGS) entry which is preliminary data.</text>
</comment>
<dbReference type="AlphaFoldDB" id="A0A5N0VBV9"/>
<gene>
    <name evidence="1" type="ORF">FPZ12_011230</name>
</gene>